<dbReference type="HAMAP" id="MF_00028">
    <property type="entry name" value="CobQ"/>
    <property type="match status" value="1"/>
</dbReference>
<dbReference type="PANTHER" id="PTHR21343">
    <property type="entry name" value="DETHIOBIOTIN SYNTHETASE"/>
    <property type="match status" value="1"/>
</dbReference>
<dbReference type="InterPro" id="IPR047045">
    <property type="entry name" value="CobQ_N"/>
</dbReference>
<dbReference type="CDD" id="cd01750">
    <property type="entry name" value="GATase1_CobQ"/>
    <property type="match status" value="1"/>
</dbReference>
<comment type="similarity">
    <text evidence="2 7">Belongs to the CobB/CobQ family. CobQ subfamily.</text>
</comment>
<accession>A0A7C3RER4</accession>
<dbReference type="EMBL" id="DTLB01000053">
    <property type="protein sequence ID" value="HFW33260.1"/>
    <property type="molecule type" value="Genomic_DNA"/>
</dbReference>
<keyword evidence="5 7" id="KW-0315">Glutamine amidotransferase</keyword>
<feature type="domain" description="CobQ/CobB/MinD/ParA nucleotide binding" evidence="8">
    <location>
        <begin position="5"/>
        <end position="226"/>
    </location>
</feature>
<proteinExistence type="inferred from homology"/>
<evidence type="ECO:0000256" key="3">
    <source>
        <dbReference type="ARBA" id="ARBA00014921"/>
    </source>
</evidence>
<sequence length="471" mass="52472">MPSLMVGGTTSSAGKSLIVAAFCRILARKGYDVAPFKAQNMSLNSYVTKSGKEIAIAQAYQAFAAGVEPDERMNPILLKPKGNFVSQLVVMGEAVGDVDSRDYYERIDMLRKVVEDAYTSLAEEYDFVVIEGAGGMAEINLYERDLANIHIARFARPEIIIVGDIDRGGVFASLFGTYSLLPEDVRKMVRGFIINRLRGREDILQSGIVKLEKLTGIPVLGVLPFLNHNFPSEDSLNIDEWGKDGLVGIVRLSRVSNFTDFEFIKEYTRFLDLNSGLDGCEVVIIPGTKDTIADLMELKRSKLGEEIVRNAGKIPVIGICGGYQIMGRELIDFGVEHGKIRVKGLGLLDAVTKFENYRKRTVQVVKRVRGNAVILDRIAGQEVWGYEIHKGVTFTRTSNLLFEDEGCVSDDGMCWGTYLHGLFWNTNVLNALEKYLGVKIKMEDDWAEIIAREVEKRIRFLDLSKIGSRSA</sequence>
<evidence type="ECO:0000256" key="2">
    <source>
        <dbReference type="ARBA" id="ARBA00006205"/>
    </source>
</evidence>
<feature type="active site" evidence="7">
    <location>
        <position position="420"/>
    </location>
</feature>
<comment type="function">
    <text evidence="6 7">Catalyzes amidations at positions B, D, E, and G on adenosylcobyrinic A,C-diamide. NH(2) groups are provided by glutamine, and one molecule of ATP is hydrogenolyzed for each amidation.</text>
</comment>
<dbReference type="PANTHER" id="PTHR21343:SF1">
    <property type="entry name" value="COBYRIC ACID SYNTHASE"/>
    <property type="match status" value="1"/>
</dbReference>
<dbReference type="Gene3D" id="3.40.50.880">
    <property type="match status" value="1"/>
</dbReference>
<dbReference type="GO" id="GO:0015420">
    <property type="term" value="F:ABC-type vitamin B12 transporter activity"/>
    <property type="evidence" value="ECO:0007669"/>
    <property type="project" value="UniProtKB-UniRule"/>
</dbReference>
<evidence type="ECO:0000256" key="6">
    <source>
        <dbReference type="ARBA" id="ARBA00025166"/>
    </source>
</evidence>
<evidence type="ECO:0000256" key="1">
    <source>
        <dbReference type="ARBA" id="ARBA00004953"/>
    </source>
</evidence>
<reference evidence="10" key="1">
    <citation type="journal article" date="2020" name="mSystems">
        <title>Genome- and Community-Level Interaction Insights into Carbon Utilization and Element Cycling Functions of Hydrothermarchaeota in Hydrothermal Sediment.</title>
        <authorList>
            <person name="Zhou Z."/>
            <person name="Liu Y."/>
            <person name="Xu W."/>
            <person name="Pan J."/>
            <person name="Luo Z.H."/>
            <person name="Li M."/>
        </authorList>
    </citation>
    <scope>NUCLEOTIDE SEQUENCE [LARGE SCALE GENOMIC DNA]</scope>
    <source>
        <strain evidence="10">SpSt-87</strain>
    </source>
</reference>
<evidence type="ECO:0000313" key="10">
    <source>
        <dbReference type="EMBL" id="HFW33260.1"/>
    </source>
</evidence>
<evidence type="ECO:0000256" key="7">
    <source>
        <dbReference type="HAMAP-Rule" id="MF_00028"/>
    </source>
</evidence>
<dbReference type="Pfam" id="PF01656">
    <property type="entry name" value="CbiA"/>
    <property type="match status" value="1"/>
</dbReference>
<dbReference type="UniPathway" id="UPA00148"/>
<comment type="caution">
    <text evidence="10">The sequence shown here is derived from an EMBL/GenBank/DDBJ whole genome shotgun (WGS) entry which is preliminary data.</text>
</comment>
<protein>
    <recommendedName>
        <fullName evidence="3 7">Probable cobyric acid synthase</fullName>
    </recommendedName>
</protein>
<evidence type="ECO:0000256" key="4">
    <source>
        <dbReference type="ARBA" id="ARBA00022573"/>
    </source>
</evidence>
<dbReference type="InterPro" id="IPR027417">
    <property type="entry name" value="P-loop_NTPase"/>
</dbReference>
<dbReference type="PROSITE" id="PS51274">
    <property type="entry name" value="GATASE_COBBQ"/>
    <property type="match status" value="1"/>
</dbReference>
<dbReference type="SUPFAM" id="SSF52540">
    <property type="entry name" value="P-loop containing nucleoside triphosphate hydrolases"/>
    <property type="match status" value="1"/>
</dbReference>
<dbReference type="NCBIfam" id="NF001989">
    <property type="entry name" value="PRK00784.1"/>
    <property type="match status" value="1"/>
</dbReference>
<dbReference type="InterPro" id="IPR011698">
    <property type="entry name" value="GATase_3"/>
</dbReference>
<dbReference type="SUPFAM" id="SSF52317">
    <property type="entry name" value="Class I glutamine amidotransferase-like"/>
    <property type="match status" value="1"/>
</dbReference>
<feature type="domain" description="CobB/CobQ-like glutamine amidotransferase" evidence="9">
    <location>
        <begin position="247"/>
        <end position="427"/>
    </location>
</feature>
<dbReference type="NCBIfam" id="TIGR00313">
    <property type="entry name" value="cobQ"/>
    <property type="match status" value="1"/>
</dbReference>
<dbReference type="InterPro" id="IPR002586">
    <property type="entry name" value="CobQ/CobB/MinD/ParA_Nub-bd_dom"/>
</dbReference>
<dbReference type="InterPro" id="IPR033949">
    <property type="entry name" value="CobQ_GATase1"/>
</dbReference>
<evidence type="ECO:0000259" key="8">
    <source>
        <dbReference type="Pfam" id="PF01656"/>
    </source>
</evidence>
<feature type="active site" description="Nucleophile" evidence="7">
    <location>
        <position position="320"/>
    </location>
</feature>
<dbReference type="GO" id="GO:0009236">
    <property type="term" value="P:cobalamin biosynthetic process"/>
    <property type="evidence" value="ECO:0007669"/>
    <property type="project" value="UniProtKB-UniRule"/>
</dbReference>
<dbReference type="AlphaFoldDB" id="A0A7C3RER4"/>
<evidence type="ECO:0000259" key="9">
    <source>
        <dbReference type="Pfam" id="PF07685"/>
    </source>
</evidence>
<name>A0A7C3RER4_ARCFL</name>
<gene>
    <name evidence="7 10" type="primary">cobQ</name>
    <name evidence="10" type="ORF">ENW66_10005</name>
</gene>
<keyword evidence="4 7" id="KW-0169">Cobalamin biosynthesis</keyword>
<dbReference type="Pfam" id="PF07685">
    <property type="entry name" value="GATase_3"/>
    <property type="match status" value="1"/>
</dbReference>
<dbReference type="InterPro" id="IPR029062">
    <property type="entry name" value="Class_I_gatase-like"/>
</dbReference>
<organism evidence="10">
    <name type="scientific">Archaeoglobus fulgidus</name>
    <dbReference type="NCBI Taxonomy" id="2234"/>
    <lineage>
        <taxon>Archaea</taxon>
        <taxon>Methanobacteriati</taxon>
        <taxon>Methanobacteriota</taxon>
        <taxon>Archaeoglobi</taxon>
        <taxon>Archaeoglobales</taxon>
        <taxon>Archaeoglobaceae</taxon>
        <taxon>Archaeoglobus</taxon>
    </lineage>
</organism>
<dbReference type="InterPro" id="IPR004459">
    <property type="entry name" value="CobQ_synth"/>
</dbReference>
<dbReference type="CDD" id="cd05389">
    <property type="entry name" value="CobQ_N"/>
    <property type="match status" value="1"/>
</dbReference>
<dbReference type="Gene3D" id="3.40.50.300">
    <property type="entry name" value="P-loop containing nucleotide triphosphate hydrolases"/>
    <property type="match status" value="1"/>
</dbReference>
<evidence type="ECO:0000256" key="5">
    <source>
        <dbReference type="ARBA" id="ARBA00022962"/>
    </source>
</evidence>
<comment type="pathway">
    <text evidence="1 7">Cofactor biosynthesis; adenosylcobalamin biosynthesis.</text>
</comment>
<dbReference type="GO" id="GO:0003824">
    <property type="term" value="F:catalytic activity"/>
    <property type="evidence" value="ECO:0007669"/>
    <property type="project" value="InterPro"/>
</dbReference>